<accession>A0A816XUT7</accession>
<name>A0A816XUT7_BRANA</name>
<evidence type="ECO:0000313" key="1">
    <source>
        <dbReference type="EMBL" id="CAF2150990.1"/>
    </source>
</evidence>
<gene>
    <name evidence="1" type="ORF">DARMORV10_A01P22020.1</name>
</gene>
<dbReference type="EMBL" id="HG994355">
    <property type="protein sequence ID" value="CAF2150990.1"/>
    <property type="molecule type" value="Genomic_DNA"/>
</dbReference>
<sequence length="121" mass="13552">MDPWHMPCLPPPRAGTGSMYDITYEQRPTIISNLDDMQLRTINTTSKIRSLSTTIQKRYKSLFNPCLRPLNIQNSGEQLQIHGSITCTTPNRVTEALLSPDIRFLFGDIVPSVGSACDVWG</sequence>
<dbReference type="AlphaFoldDB" id="A0A816XUT7"/>
<proteinExistence type="predicted"/>
<organism evidence="1">
    <name type="scientific">Brassica napus</name>
    <name type="common">Rape</name>
    <dbReference type="NCBI Taxonomy" id="3708"/>
    <lineage>
        <taxon>Eukaryota</taxon>
        <taxon>Viridiplantae</taxon>
        <taxon>Streptophyta</taxon>
        <taxon>Embryophyta</taxon>
        <taxon>Tracheophyta</taxon>
        <taxon>Spermatophyta</taxon>
        <taxon>Magnoliopsida</taxon>
        <taxon>eudicotyledons</taxon>
        <taxon>Gunneridae</taxon>
        <taxon>Pentapetalae</taxon>
        <taxon>rosids</taxon>
        <taxon>malvids</taxon>
        <taxon>Brassicales</taxon>
        <taxon>Brassicaceae</taxon>
        <taxon>Brassiceae</taxon>
        <taxon>Brassica</taxon>
    </lineage>
</organism>
<reference evidence="1" key="1">
    <citation type="submission" date="2021-01" db="EMBL/GenBank/DDBJ databases">
        <authorList>
            <consortium name="Genoscope - CEA"/>
            <person name="William W."/>
        </authorList>
    </citation>
    <scope>NUCLEOTIDE SEQUENCE</scope>
</reference>
<protein>
    <submittedName>
        <fullName evidence="1">(rape) hypothetical protein</fullName>
    </submittedName>
</protein>
<dbReference type="Proteomes" id="UP001295469">
    <property type="component" value="Chromosome A01"/>
</dbReference>